<dbReference type="OrthoDB" id="6780468at2759"/>
<accession>A0A8K1CTA5</accession>
<evidence type="ECO:0008006" key="3">
    <source>
        <dbReference type="Google" id="ProtNLM"/>
    </source>
</evidence>
<dbReference type="PANTHER" id="PTHR21301:SF10">
    <property type="entry name" value="REVERSE TRANSCRIPTASE DOMAIN-CONTAINING PROTEIN"/>
    <property type="match status" value="1"/>
</dbReference>
<name>A0A8K1CTA5_PYTOL</name>
<gene>
    <name evidence="1" type="ORF">Poli38472_001010</name>
</gene>
<evidence type="ECO:0000313" key="1">
    <source>
        <dbReference type="EMBL" id="TMW68854.1"/>
    </source>
</evidence>
<dbReference type="PANTHER" id="PTHR21301">
    <property type="entry name" value="REVERSE TRANSCRIPTASE"/>
    <property type="match status" value="1"/>
</dbReference>
<dbReference type="AlphaFoldDB" id="A0A8K1CTA5"/>
<organism evidence="1 2">
    <name type="scientific">Pythium oligandrum</name>
    <name type="common">Mycoparasitic fungus</name>
    <dbReference type="NCBI Taxonomy" id="41045"/>
    <lineage>
        <taxon>Eukaryota</taxon>
        <taxon>Sar</taxon>
        <taxon>Stramenopiles</taxon>
        <taxon>Oomycota</taxon>
        <taxon>Peronosporomycetes</taxon>
        <taxon>Pythiales</taxon>
        <taxon>Pythiaceae</taxon>
        <taxon>Pythium</taxon>
    </lineage>
</organism>
<dbReference type="EMBL" id="SPLM01000001">
    <property type="protein sequence ID" value="TMW68854.1"/>
    <property type="molecule type" value="Genomic_DNA"/>
</dbReference>
<dbReference type="Proteomes" id="UP000794436">
    <property type="component" value="Unassembled WGS sequence"/>
</dbReference>
<comment type="caution">
    <text evidence="1">The sequence shown here is derived from an EMBL/GenBank/DDBJ whole genome shotgun (WGS) entry which is preliminary data.</text>
</comment>
<reference evidence="1" key="1">
    <citation type="submission" date="2019-03" db="EMBL/GenBank/DDBJ databases">
        <title>Long read genome sequence of the mycoparasitic Pythium oligandrum ATCC 38472 isolated from sugarbeet rhizosphere.</title>
        <authorList>
            <person name="Gaulin E."/>
        </authorList>
    </citation>
    <scope>NUCLEOTIDE SEQUENCE</scope>
    <source>
        <strain evidence="1">ATCC 38472_TT</strain>
    </source>
</reference>
<evidence type="ECO:0000313" key="2">
    <source>
        <dbReference type="Proteomes" id="UP000794436"/>
    </source>
</evidence>
<keyword evidence="2" id="KW-1185">Reference proteome</keyword>
<protein>
    <recommendedName>
        <fullName evidence="3">Reverse transcriptase domain-containing protein</fullName>
    </recommendedName>
</protein>
<sequence>MHRDHDDPDPGFNPKIYVPNRLFQPPRANPFVEAKLALCLAQLRSNDWTLRRSSNLNSSQRHLLKSLVHAPHLKVLMTDKNLGPALMTHQQYVDFCLDHLLDPEIYKPIYRARTDVEAQLKLVVAAFHSSALRRYGEMSDLKIVIYQLPLKRLNRFYALAKIHKPQLAPRPIISNANSILQGLSSWLDFKLQPYLHSTSSYLKDSTSLISELSSITLTPTQHLITFDIQTLYTSIDVKSALVRIRSVIRADPHADIIMEGLQRVLFLNYFEFGDTIWKQINGCAMGTAVAPTFVSLYLASVEDAVIFPRFRANLSSYKRYIDDGFFLWDSDPTQPCQLPSLFAAFSQATTLKFTHTISRTTCDFLDLVVYRMNDELRFRTHQKPLNLYLYLPPHSAHPPGVLKGMIYGLVQKYRVQNTADEDFRAIVQLLFKRLLHRGHKFDTLVSLFNSAVARLDQARSELKTTKIFFKIQYDPNGPSRQQLRDCLRLDELQPLLKRPESTQLVLCYQRPPTLRSQLCKTSLATDRFPTPADRLITRMLHEMNGTGVGNKTQNPETQN</sequence>
<proteinExistence type="predicted"/>